<evidence type="ECO:0000259" key="13">
    <source>
        <dbReference type="PROSITE" id="PS51004"/>
    </source>
</evidence>
<reference evidence="14 15" key="1">
    <citation type="journal article" date="2018" name="Sci. Rep.">
        <title>Genomic signatures of local adaptation to the degree of environmental predictability in rotifers.</title>
        <authorList>
            <person name="Franch-Gras L."/>
            <person name="Hahn C."/>
            <person name="Garcia-Roger E.M."/>
            <person name="Carmona M.J."/>
            <person name="Serra M."/>
            <person name="Gomez A."/>
        </authorList>
    </citation>
    <scope>NUCLEOTIDE SEQUENCE [LARGE SCALE GENOMIC DNA]</scope>
    <source>
        <strain evidence="14">HYR1</strain>
    </source>
</reference>
<dbReference type="InterPro" id="IPR036352">
    <property type="entry name" value="Semap_dom_sf"/>
</dbReference>
<comment type="caution">
    <text evidence="10">Lacks conserved residue(s) required for the propagation of feature annotation.</text>
</comment>
<evidence type="ECO:0000256" key="10">
    <source>
        <dbReference type="PROSITE-ProRule" id="PRU00352"/>
    </source>
</evidence>
<dbReference type="SMART" id="SM00423">
    <property type="entry name" value="PSI"/>
    <property type="match status" value="3"/>
</dbReference>
<dbReference type="STRING" id="10195.A0A3M7STV0"/>
<dbReference type="Pfam" id="PF01403">
    <property type="entry name" value="Sema"/>
    <property type="match status" value="1"/>
</dbReference>
<dbReference type="PANTHER" id="PTHR22625">
    <property type="entry name" value="PLEXIN"/>
    <property type="match status" value="1"/>
</dbReference>
<dbReference type="GO" id="GO:0050772">
    <property type="term" value="P:positive regulation of axonogenesis"/>
    <property type="evidence" value="ECO:0007669"/>
    <property type="project" value="TreeGrafter"/>
</dbReference>
<keyword evidence="2" id="KW-1003">Cell membrane</keyword>
<dbReference type="Pfam" id="PF01833">
    <property type="entry name" value="TIG"/>
    <property type="match status" value="1"/>
</dbReference>
<keyword evidence="4 12" id="KW-0732">Signal</keyword>
<evidence type="ECO:0000256" key="2">
    <source>
        <dbReference type="ARBA" id="ARBA00022475"/>
    </source>
</evidence>
<evidence type="ECO:0000256" key="4">
    <source>
        <dbReference type="ARBA" id="ARBA00022729"/>
    </source>
</evidence>
<feature type="non-terminal residue" evidence="14">
    <location>
        <position position="1"/>
    </location>
</feature>
<dbReference type="SMART" id="SM00429">
    <property type="entry name" value="IPT"/>
    <property type="match status" value="3"/>
</dbReference>
<name>A0A3M7STV0_BRAPC</name>
<dbReference type="InterPro" id="IPR002909">
    <property type="entry name" value="IPT_dom"/>
</dbReference>
<accession>A0A3M7STV0</accession>
<evidence type="ECO:0000256" key="3">
    <source>
        <dbReference type="ARBA" id="ARBA00022692"/>
    </source>
</evidence>
<evidence type="ECO:0000256" key="8">
    <source>
        <dbReference type="ARBA" id="ARBA00023157"/>
    </source>
</evidence>
<dbReference type="GO" id="GO:0008045">
    <property type="term" value="P:motor neuron axon guidance"/>
    <property type="evidence" value="ECO:0007669"/>
    <property type="project" value="TreeGrafter"/>
</dbReference>
<dbReference type="Gene3D" id="2.130.10.10">
    <property type="entry name" value="YVTN repeat-like/Quinoprotein amine dehydrogenase"/>
    <property type="match status" value="1"/>
</dbReference>
<comment type="caution">
    <text evidence="14">The sequence shown here is derived from an EMBL/GenBank/DDBJ whole genome shotgun (WGS) entry which is preliminary data.</text>
</comment>
<keyword evidence="3 11" id="KW-0812">Transmembrane</keyword>
<dbReference type="Pfam" id="PF08337">
    <property type="entry name" value="Plexin_cytopl"/>
    <property type="match status" value="1"/>
</dbReference>
<gene>
    <name evidence="14" type="ORF">BpHYR1_016321</name>
</gene>
<keyword evidence="7 11" id="KW-0472">Membrane</keyword>
<dbReference type="GO" id="GO:0097374">
    <property type="term" value="P:sensory neuron axon guidance"/>
    <property type="evidence" value="ECO:0007669"/>
    <property type="project" value="TreeGrafter"/>
</dbReference>
<evidence type="ECO:0000256" key="6">
    <source>
        <dbReference type="ARBA" id="ARBA00022989"/>
    </source>
</evidence>
<dbReference type="EMBL" id="REGN01000778">
    <property type="protein sequence ID" value="RNA39166.1"/>
    <property type="molecule type" value="Genomic_DNA"/>
</dbReference>
<organism evidence="14 15">
    <name type="scientific">Brachionus plicatilis</name>
    <name type="common">Marine rotifer</name>
    <name type="synonym">Brachionus muelleri</name>
    <dbReference type="NCBI Taxonomy" id="10195"/>
    <lineage>
        <taxon>Eukaryota</taxon>
        <taxon>Metazoa</taxon>
        <taxon>Spiralia</taxon>
        <taxon>Gnathifera</taxon>
        <taxon>Rotifera</taxon>
        <taxon>Eurotatoria</taxon>
        <taxon>Monogononta</taxon>
        <taxon>Pseudotrocha</taxon>
        <taxon>Ploima</taxon>
        <taxon>Brachionidae</taxon>
        <taxon>Brachionus</taxon>
    </lineage>
</organism>
<dbReference type="PANTHER" id="PTHR22625:SF44">
    <property type="entry name" value="PLEXIN-B"/>
    <property type="match status" value="1"/>
</dbReference>
<feature type="signal peptide" evidence="12">
    <location>
        <begin position="1"/>
        <end position="20"/>
    </location>
</feature>
<keyword evidence="15" id="KW-1185">Reference proteome</keyword>
<dbReference type="InterPro" id="IPR008936">
    <property type="entry name" value="Rho_GTPase_activation_prot"/>
</dbReference>
<dbReference type="Gene3D" id="2.60.40.10">
    <property type="entry name" value="Immunoglobulins"/>
    <property type="match status" value="2"/>
</dbReference>
<evidence type="ECO:0000256" key="11">
    <source>
        <dbReference type="SAM" id="Phobius"/>
    </source>
</evidence>
<dbReference type="PROSITE" id="PS51004">
    <property type="entry name" value="SEMA"/>
    <property type="match status" value="1"/>
</dbReference>
<dbReference type="InterPro" id="IPR013548">
    <property type="entry name" value="Plexin_cytoplasmic_RasGAP_dom"/>
</dbReference>
<dbReference type="GO" id="GO:0002116">
    <property type="term" value="C:semaphorin receptor complex"/>
    <property type="evidence" value="ECO:0007669"/>
    <property type="project" value="TreeGrafter"/>
</dbReference>
<evidence type="ECO:0000256" key="12">
    <source>
        <dbReference type="SAM" id="SignalP"/>
    </source>
</evidence>
<dbReference type="SUPFAM" id="SSF101912">
    <property type="entry name" value="Sema domain"/>
    <property type="match status" value="1"/>
</dbReference>
<keyword evidence="5" id="KW-0677">Repeat</keyword>
<dbReference type="InterPro" id="IPR015943">
    <property type="entry name" value="WD40/YVTN_repeat-like_dom_sf"/>
</dbReference>
<dbReference type="InterPro" id="IPR031148">
    <property type="entry name" value="Plexin"/>
</dbReference>
<dbReference type="InterPro" id="IPR013783">
    <property type="entry name" value="Ig-like_fold"/>
</dbReference>
<dbReference type="GO" id="GO:0030334">
    <property type="term" value="P:regulation of cell migration"/>
    <property type="evidence" value="ECO:0007669"/>
    <property type="project" value="TreeGrafter"/>
</dbReference>
<dbReference type="InterPro" id="IPR001627">
    <property type="entry name" value="Semap_dom"/>
</dbReference>
<dbReference type="SMART" id="SM00630">
    <property type="entry name" value="Sema"/>
    <property type="match status" value="1"/>
</dbReference>
<feature type="domain" description="Sema" evidence="13">
    <location>
        <begin position="27"/>
        <end position="515"/>
    </location>
</feature>
<evidence type="ECO:0000313" key="15">
    <source>
        <dbReference type="Proteomes" id="UP000276133"/>
    </source>
</evidence>
<dbReference type="OrthoDB" id="125363at2759"/>
<dbReference type="GO" id="GO:0008360">
    <property type="term" value="P:regulation of cell shape"/>
    <property type="evidence" value="ECO:0007669"/>
    <property type="project" value="TreeGrafter"/>
</dbReference>
<keyword evidence="9" id="KW-0325">Glycoprotein</keyword>
<evidence type="ECO:0000256" key="9">
    <source>
        <dbReference type="ARBA" id="ARBA00023180"/>
    </source>
</evidence>
<comment type="subcellular location">
    <subcellularLocation>
        <location evidence="1">Cell membrane</location>
        <topology evidence="1">Single-pass membrane protein</topology>
    </subcellularLocation>
</comment>
<dbReference type="InterPro" id="IPR014756">
    <property type="entry name" value="Ig_E-set"/>
</dbReference>
<evidence type="ECO:0000256" key="5">
    <source>
        <dbReference type="ARBA" id="ARBA00022737"/>
    </source>
</evidence>
<keyword evidence="6 11" id="KW-1133">Transmembrane helix</keyword>
<protein>
    <submittedName>
        <fullName evidence="14">Plexin-B</fullName>
    </submittedName>
</protein>
<evidence type="ECO:0000256" key="7">
    <source>
        <dbReference type="ARBA" id="ARBA00023136"/>
    </source>
</evidence>
<dbReference type="GO" id="GO:0017154">
    <property type="term" value="F:semaphorin receptor activity"/>
    <property type="evidence" value="ECO:0007669"/>
    <property type="project" value="InterPro"/>
</dbReference>
<dbReference type="GO" id="GO:0007162">
    <property type="term" value="P:negative regulation of cell adhesion"/>
    <property type="evidence" value="ECO:0007669"/>
    <property type="project" value="TreeGrafter"/>
</dbReference>
<evidence type="ECO:0000313" key="14">
    <source>
        <dbReference type="EMBL" id="RNA39166.1"/>
    </source>
</evidence>
<dbReference type="Gene3D" id="1.10.506.10">
    <property type="entry name" value="GTPase Activation - p120gap, domain 1"/>
    <property type="match status" value="1"/>
</dbReference>
<dbReference type="SUPFAM" id="SSF81296">
    <property type="entry name" value="E set domains"/>
    <property type="match status" value="1"/>
</dbReference>
<dbReference type="Proteomes" id="UP000276133">
    <property type="component" value="Unassembled WGS sequence"/>
</dbReference>
<dbReference type="InterPro" id="IPR016201">
    <property type="entry name" value="PSI"/>
</dbReference>
<feature type="transmembrane region" description="Helical" evidence="11">
    <location>
        <begin position="1427"/>
        <end position="1453"/>
    </location>
</feature>
<keyword evidence="8" id="KW-1015">Disulfide bond</keyword>
<proteinExistence type="predicted"/>
<dbReference type="GO" id="GO:0005886">
    <property type="term" value="C:plasma membrane"/>
    <property type="evidence" value="ECO:0007669"/>
    <property type="project" value="UniProtKB-SubCell"/>
</dbReference>
<evidence type="ECO:0000256" key="1">
    <source>
        <dbReference type="ARBA" id="ARBA00004162"/>
    </source>
</evidence>
<sequence length="1680" mass="187854">TMNYLKQIVLLLVLVEWSRGIDDERAPAHISLDQIDSVFLASISSRADYTSDTAVHPTKIQNAQNIAYHNHYVYIGAQNWLLKLNAHTLKIEQSVRYGPLHDSAFCRYSPVDECMPGHTKSLVDNHNKLLLVYAQQNALLSCWSGRQGICDVRALDDLGRLILNSSIAAVANDPANSTVGFIASSANSQPVLYIAATYSNNGAYRADVPALSGRSLNLQPSRFMHIIGSDSHGLKSSKASIEFMSRFAKTFIVKYVHAFNLGVYNYFLTVQHADTDAMLRADRLVSKVARLCLNDLSFAKSYTEMPVKCVGVRANVDYNEMISAKHALVNGEHYLIGLFQQTARNSFNASIHKSPWTNQAVCMYKMSAVQRQFRHNINKCYSSEVMRGLNFIKPDQKCMAKRQVAERVDDDFCSSAENGLYPIGGTVPVVASAVLEFTDRLYDSVAVFEHELTNSLILKSADTLDLYDMNTMRVYRSVKVAYEKAPVVSANDVWVEEREGVVYALSGGGTRLVKIDMFDCDRLTSCGQCVGESVRAQIYCGWCATSGRCSARVHCPSGGKWLSGAQMNVSEWELADVCVDIESVEPRVIHADLLPWIHVHFGNEMSVRDHHLNYSCVFVSEMKSEMETRAVWMDSSRLKCAMPHVSLIERVLINERAESDGEMELADDGIFEVVPTRVSRVELGVYVKNSDEFKYGWSKSRSTALFNITVIHCGMYRSCISCVSDECSWCDNKCVSTANKDDQTISQCVNQSQMCSSFDPATNKLLIPYTAHRPQAPLTFRLKNPPHQLIRNYVCHITMAHGSPLTQPISVPLTVLNKTHSSCTLTNIFTYVDPLLTNGQVQTDLRVYTGDYYIDSPSNGKLTLLFYKCEQKANDCSSCLSINRQLSCMWCGAVGSCKFMNAQSKLAALSECVGAWSNSALVPLNQCQKPHIESISPVKVPYSGGSLLTINGANLGSSFDDVISVTLICTASVTTSTQCDLIRSGYTASKKIVCKLAAFTKSNEQCSVNVRLKTSNGQPSVLVRASQLVRLVDPVITSVEPAHVIQSAGFVWLTVNGVDLDSGRSRQLDIVDNVNDFEQRVVKCEIKNVTEHTVRCRLSDKFSTLGKKNVRLIIDEYTSINSHLKVNSDPLVKSIDHWTSFYGGGAAFQLTGFNFDSVQSAYTFVNYGDMWYSEPVSATSRLSNEKIVFESPALSDAFFAIAKSTNGPPRSHYLLQVGFLMDGFNVTLNEQRITYVPNLPPASLQTQALHLIKSNDLYTIKLTVAMATDNQHVDLIKRNFQVYIGCSLCDHGKWTDNQHYTCTLPQLVYNKSRDLYQCKPKVYRALLEQLNSPAGSLRMFNMFVANSWFEMGRHGDTNIDLYTQSYQLNNVHNFIQVVERLAQEPMVDGSERSVSVLQQILHKHEQFRRESSKSALITPGLITNKNLFILSGIIASVVLILILITLSLGSVVLKLKRNSSPAYKLGCRGRQRHQRTRRHGRLHLEHIQKQMDQLELSIRPQCSHLYQQLHNDYLNELNNDLVYSLTALPLYNYKTYLYSCIFARSPNLDLIYSPLNVAMSSSMSMSNSTTNTLLSHTHTSLQKTNMSVYATIKSSSMLHSADQDTNTNTNSSKQQQFGSYGPIGEAMLLFDQLMHNKTFVSTFVEVCESHKDSFGLKEKHNFSALITLALKDNLHYLCTR</sequence>
<feature type="chain" id="PRO_5018009688" evidence="12">
    <location>
        <begin position="21"/>
        <end position="1680"/>
    </location>
</feature>